<dbReference type="Proteomes" id="UP000193560">
    <property type="component" value="Unassembled WGS sequence"/>
</dbReference>
<dbReference type="OrthoDB" id="26525at2759"/>
<dbReference type="EMBL" id="MCGE01000023">
    <property type="protein sequence ID" value="ORZ10779.1"/>
    <property type="molecule type" value="Genomic_DNA"/>
</dbReference>
<evidence type="ECO:0000313" key="3">
    <source>
        <dbReference type="Proteomes" id="UP000193560"/>
    </source>
</evidence>
<proteinExistence type="predicted"/>
<reference evidence="2 3" key="1">
    <citation type="submission" date="2016-07" db="EMBL/GenBank/DDBJ databases">
        <title>Pervasive Adenine N6-methylation of Active Genes in Fungi.</title>
        <authorList>
            <consortium name="DOE Joint Genome Institute"/>
            <person name="Mondo S.J."/>
            <person name="Dannebaum R.O."/>
            <person name="Kuo R.C."/>
            <person name="Labutti K."/>
            <person name="Haridas S."/>
            <person name="Kuo A."/>
            <person name="Salamov A."/>
            <person name="Ahrendt S.R."/>
            <person name="Lipzen A."/>
            <person name="Sullivan W."/>
            <person name="Andreopoulos W.B."/>
            <person name="Clum A."/>
            <person name="Lindquist E."/>
            <person name="Daum C."/>
            <person name="Ramamoorthy G.K."/>
            <person name="Gryganskyi A."/>
            <person name="Culley D."/>
            <person name="Magnuson J.K."/>
            <person name="James T.Y."/>
            <person name="O'Malley M.A."/>
            <person name="Stajich J.E."/>
            <person name="Spatafora J.W."/>
            <person name="Visel A."/>
            <person name="Grigoriev I.V."/>
        </authorList>
    </citation>
    <scope>NUCLEOTIDE SEQUENCE [LARGE SCALE GENOMIC DNA]</scope>
    <source>
        <strain evidence="2 3">NRRL 1336</strain>
    </source>
</reference>
<gene>
    <name evidence="2" type="ORF">BCR42DRAFT_333404</name>
</gene>
<feature type="non-terminal residue" evidence="2">
    <location>
        <position position="1"/>
    </location>
</feature>
<organism evidence="2 3">
    <name type="scientific">Absidia repens</name>
    <dbReference type="NCBI Taxonomy" id="90262"/>
    <lineage>
        <taxon>Eukaryota</taxon>
        <taxon>Fungi</taxon>
        <taxon>Fungi incertae sedis</taxon>
        <taxon>Mucoromycota</taxon>
        <taxon>Mucoromycotina</taxon>
        <taxon>Mucoromycetes</taxon>
        <taxon>Mucorales</taxon>
        <taxon>Cunninghamellaceae</taxon>
        <taxon>Absidia</taxon>
    </lineage>
</organism>
<name>A0A1X2I730_9FUNG</name>
<evidence type="ECO:0000313" key="2">
    <source>
        <dbReference type="EMBL" id="ORZ10779.1"/>
    </source>
</evidence>
<keyword evidence="1" id="KW-1133">Transmembrane helix</keyword>
<protein>
    <submittedName>
        <fullName evidence="2">Uncharacterized protein</fullName>
    </submittedName>
</protein>
<dbReference type="STRING" id="90262.A0A1X2I730"/>
<keyword evidence="3" id="KW-1185">Reference proteome</keyword>
<keyword evidence="1" id="KW-0472">Membrane</keyword>
<sequence>TCTKLTLDPFLKEAFQNEPTDWCRYYITKNADITARENDEILIYDADNEYTTAYNQLQTFQREKDTVAMNQVAAKMIRVLDVFPAHAGCYYILGFILYVFNQLEESITLLRMGHKIDCSFGAITGNRKIKIGKQI</sequence>
<evidence type="ECO:0000256" key="1">
    <source>
        <dbReference type="SAM" id="Phobius"/>
    </source>
</evidence>
<feature type="transmembrane region" description="Helical" evidence="1">
    <location>
        <begin position="79"/>
        <end position="100"/>
    </location>
</feature>
<keyword evidence="1" id="KW-0812">Transmembrane</keyword>
<comment type="caution">
    <text evidence="2">The sequence shown here is derived from an EMBL/GenBank/DDBJ whole genome shotgun (WGS) entry which is preliminary data.</text>
</comment>
<accession>A0A1X2I730</accession>
<dbReference type="AlphaFoldDB" id="A0A1X2I730"/>